<accession>A0A4R2L872</accession>
<keyword evidence="1" id="KW-0732">Signal</keyword>
<dbReference type="RefSeq" id="WP_165904147.1">
    <property type="nucleotide sequence ID" value="NZ_SLWY01000015.1"/>
</dbReference>
<dbReference type="InterPro" id="IPR010634">
    <property type="entry name" value="DUF1223"/>
</dbReference>
<evidence type="ECO:0008006" key="4">
    <source>
        <dbReference type="Google" id="ProtNLM"/>
    </source>
</evidence>
<sequence>MSRCALLFAALLGAGLAAPALAETYVSPVARAALLELYTSEGCSSCPPADRWLSSLLDDPRLWQQLVPVAFHVDYWDSLGWPDRFAATGYAARQHAHVAAGVLPLAYTPGVVLDGREWRGWRAARVPLPDAASAAGVLRLERRGERVDARFVPAVAAPALELNLVRLGFGLESAVGAGENAGRRLRHDFVVLGWTRVALQADGEDWRATLALPGTAQAAARQALAAWVAAPGDPRPRQAVGGWLVP</sequence>
<evidence type="ECO:0000256" key="1">
    <source>
        <dbReference type="SAM" id="SignalP"/>
    </source>
</evidence>
<name>A0A4R2L872_9GAMM</name>
<dbReference type="PANTHER" id="PTHR36057:SF1">
    <property type="entry name" value="LIPOPROTEIN LIPID ATTACHMENT SITE-LIKE PROTEIN, PUTATIVE (DUF1223)-RELATED"/>
    <property type="match status" value="1"/>
</dbReference>
<protein>
    <recommendedName>
        <fullName evidence="4">DUF1223 domain-containing protein</fullName>
    </recommendedName>
</protein>
<feature type="signal peptide" evidence="1">
    <location>
        <begin position="1"/>
        <end position="22"/>
    </location>
</feature>
<dbReference type="EMBL" id="SLWY01000015">
    <property type="protein sequence ID" value="TCO80256.1"/>
    <property type="molecule type" value="Genomic_DNA"/>
</dbReference>
<dbReference type="AlphaFoldDB" id="A0A4R2L872"/>
<feature type="chain" id="PRO_5020293943" description="DUF1223 domain-containing protein" evidence="1">
    <location>
        <begin position="23"/>
        <end position="246"/>
    </location>
</feature>
<reference evidence="2 3" key="1">
    <citation type="submission" date="2019-03" db="EMBL/GenBank/DDBJ databases">
        <title>Genomic Encyclopedia of Type Strains, Phase IV (KMG-IV): sequencing the most valuable type-strain genomes for metagenomic binning, comparative biology and taxonomic classification.</title>
        <authorList>
            <person name="Goeker M."/>
        </authorList>
    </citation>
    <scope>NUCLEOTIDE SEQUENCE [LARGE SCALE GENOMIC DNA]</scope>
    <source>
        <strain evidence="2 3">DSM 25287</strain>
    </source>
</reference>
<evidence type="ECO:0000313" key="3">
    <source>
        <dbReference type="Proteomes" id="UP000295765"/>
    </source>
</evidence>
<dbReference type="InterPro" id="IPR036249">
    <property type="entry name" value="Thioredoxin-like_sf"/>
</dbReference>
<dbReference type="Proteomes" id="UP000295765">
    <property type="component" value="Unassembled WGS sequence"/>
</dbReference>
<gene>
    <name evidence="2" type="ORF">EV699_11532</name>
</gene>
<dbReference type="Pfam" id="PF06764">
    <property type="entry name" value="DUF1223"/>
    <property type="match status" value="1"/>
</dbReference>
<proteinExistence type="predicted"/>
<organism evidence="2 3">
    <name type="scientific">Plasticicumulans lactativorans</name>
    <dbReference type="NCBI Taxonomy" id="1133106"/>
    <lineage>
        <taxon>Bacteria</taxon>
        <taxon>Pseudomonadati</taxon>
        <taxon>Pseudomonadota</taxon>
        <taxon>Gammaproteobacteria</taxon>
        <taxon>Candidatus Competibacteraceae</taxon>
        <taxon>Plasticicumulans</taxon>
    </lineage>
</organism>
<comment type="caution">
    <text evidence="2">The sequence shown here is derived from an EMBL/GenBank/DDBJ whole genome shotgun (WGS) entry which is preliminary data.</text>
</comment>
<dbReference type="SUPFAM" id="SSF52833">
    <property type="entry name" value="Thioredoxin-like"/>
    <property type="match status" value="1"/>
</dbReference>
<dbReference type="PANTHER" id="PTHR36057">
    <property type="match status" value="1"/>
</dbReference>
<keyword evidence="3" id="KW-1185">Reference proteome</keyword>
<evidence type="ECO:0000313" key="2">
    <source>
        <dbReference type="EMBL" id="TCO80256.1"/>
    </source>
</evidence>